<dbReference type="InterPro" id="IPR024230">
    <property type="entry name" value="GspL_cyto_dom"/>
</dbReference>
<dbReference type="GO" id="GO:0009276">
    <property type="term" value="C:Gram-negative-bacterium-type cell wall"/>
    <property type="evidence" value="ECO:0007669"/>
    <property type="project" value="InterPro"/>
</dbReference>
<evidence type="ECO:0000313" key="13">
    <source>
        <dbReference type="EMBL" id="VVP39086.1"/>
    </source>
</evidence>
<dbReference type="InterPro" id="IPR043129">
    <property type="entry name" value="ATPase_NBD"/>
</dbReference>
<feature type="domain" description="GspL periplasmic" evidence="12">
    <location>
        <begin position="218"/>
        <end position="366"/>
    </location>
</feature>
<dbReference type="PIRSF" id="PIRSF015761">
    <property type="entry name" value="Protein_L"/>
    <property type="match status" value="1"/>
</dbReference>
<dbReference type="Pfam" id="PF05134">
    <property type="entry name" value="T2SSL"/>
    <property type="match status" value="1"/>
</dbReference>
<dbReference type="AlphaFoldDB" id="A0A5E7NP54"/>
<dbReference type="NCBIfam" id="TIGR01709">
    <property type="entry name" value="typeII_sec_gspL"/>
    <property type="match status" value="1"/>
</dbReference>
<dbReference type="EMBL" id="CABVIF010000011">
    <property type="protein sequence ID" value="VVP39086.1"/>
    <property type="molecule type" value="Genomic_DNA"/>
</dbReference>
<keyword evidence="6" id="KW-0812">Transmembrane</keyword>
<dbReference type="Proteomes" id="UP000327111">
    <property type="component" value="Unassembled WGS sequence"/>
</dbReference>
<evidence type="ECO:0000259" key="12">
    <source>
        <dbReference type="Pfam" id="PF12693"/>
    </source>
</evidence>
<evidence type="ECO:0000256" key="3">
    <source>
        <dbReference type="ARBA" id="ARBA00022448"/>
    </source>
</evidence>
<dbReference type="InterPro" id="IPR007812">
    <property type="entry name" value="T2SS_protein-GspL"/>
</dbReference>
<dbReference type="CDD" id="cd24017">
    <property type="entry name" value="ASKHA_T2SSL_N"/>
    <property type="match status" value="1"/>
</dbReference>
<evidence type="ECO:0000259" key="11">
    <source>
        <dbReference type="Pfam" id="PF05134"/>
    </source>
</evidence>
<dbReference type="Gene3D" id="3.30.420.380">
    <property type="match status" value="1"/>
</dbReference>
<accession>A0A5E7NP54</accession>
<comment type="subcellular location">
    <subcellularLocation>
        <location evidence="1">Cell inner membrane</location>
        <topology evidence="1">Single-pass membrane protein</topology>
    </subcellularLocation>
</comment>
<evidence type="ECO:0000256" key="8">
    <source>
        <dbReference type="ARBA" id="ARBA00022989"/>
    </source>
</evidence>
<evidence type="ECO:0000256" key="7">
    <source>
        <dbReference type="ARBA" id="ARBA00022927"/>
    </source>
</evidence>
<dbReference type="GO" id="GO:0005886">
    <property type="term" value="C:plasma membrane"/>
    <property type="evidence" value="ECO:0007669"/>
    <property type="project" value="UniProtKB-SubCell"/>
</dbReference>
<name>A0A5E7NP54_PSEFL</name>
<keyword evidence="5" id="KW-0997">Cell inner membrane</keyword>
<keyword evidence="4" id="KW-1003">Cell membrane</keyword>
<evidence type="ECO:0000256" key="4">
    <source>
        <dbReference type="ARBA" id="ARBA00022475"/>
    </source>
</evidence>
<evidence type="ECO:0000256" key="2">
    <source>
        <dbReference type="ARBA" id="ARBA00005318"/>
    </source>
</evidence>
<keyword evidence="3 10" id="KW-0813">Transport</keyword>
<proteinExistence type="inferred from homology"/>
<feature type="domain" description="GspL cytoplasmic actin-ATPase-like" evidence="11">
    <location>
        <begin position="46"/>
        <end position="212"/>
    </location>
</feature>
<evidence type="ECO:0000256" key="9">
    <source>
        <dbReference type="ARBA" id="ARBA00023136"/>
    </source>
</evidence>
<dbReference type="SUPFAM" id="SSF53067">
    <property type="entry name" value="Actin-like ATPase domain"/>
    <property type="match status" value="1"/>
</dbReference>
<gene>
    <name evidence="13" type="ORF">PS854_04726</name>
</gene>
<keyword evidence="9" id="KW-0472">Membrane</keyword>
<dbReference type="Pfam" id="PF12693">
    <property type="entry name" value="GspL_C"/>
    <property type="match status" value="1"/>
</dbReference>
<evidence type="ECO:0000256" key="10">
    <source>
        <dbReference type="PIRNR" id="PIRNR015761"/>
    </source>
</evidence>
<dbReference type="Gene3D" id="3.30.1360.100">
    <property type="entry name" value="General secretion pathway protein M, EpsM"/>
    <property type="match status" value="1"/>
</dbReference>
<evidence type="ECO:0000313" key="14">
    <source>
        <dbReference type="Proteomes" id="UP000327111"/>
    </source>
</evidence>
<reference evidence="13 14" key="1">
    <citation type="submission" date="2019-09" db="EMBL/GenBank/DDBJ databases">
        <authorList>
            <person name="Chandra G."/>
            <person name="Truman W A."/>
        </authorList>
    </citation>
    <scope>NUCLEOTIDE SEQUENCE [LARGE SCALE GENOMIC DNA]</scope>
    <source>
        <strain evidence="13">PS854</strain>
    </source>
</reference>
<comment type="function">
    <text evidence="10">Inner membrane component of the type II secretion system required for the energy-dependent secretion of extracellular factors such as proteases and toxins from the periplasm.</text>
</comment>
<keyword evidence="8" id="KW-1133">Transmembrane helix</keyword>
<dbReference type="RefSeq" id="WP_150735570.1">
    <property type="nucleotide sequence ID" value="NZ_CABVIF010000011.1"/>
</dbReference>
<evidence type="ECO:0000256" key="5">
    <source>
        <dbReference type="ARBA" id="ARBA00022519"/>
    </source>
</evidence>
<protein>
    <recommendedName>
        <fullName evidence="10">Type II secretion system protein L</fullName>
        <shortName evidence="10">T2SS protein L</shortName>
    </recommendedName>
</protein>
<evidence type="ECO:0000256" key="1">
    <source>
        <dbReference type="ARBA" id="ARBA00004377"/>
    </source>
</evidence>
<dbReference type="GO" id="GO:0015628">
    <property type="term" value="P:protein secretion by the type II secretion system"/>
    <property type="evidence" value="ECO:0007669"/>
    <property type="project" value="InterPro"/>
</dbReference>
<organism evidence="13 14">
    <name type="scientific">Pseudomonas fluorescens</name>
    <dbReference type="NCBI Taxonomy" id="294"/>
    <lineage>
        <taxon>Bacteria</taxon>
        <taxon>Pseudomonadati</taxon>
        <taxon>Pseudomonadota</taxon>
        <taxon>Gammaproteobacteria</taxon>
        <taxon>Pseudomonadales</taxon>
        <taxon>Pseudomonadaceae</taxon>
        <taxon>Pseudomonas</taxon>
    </lineage>
</organism>
<comment type="similarity">
    <text evidence="2 10">Belongs to the GSP L family.</text>
</comment>
<dbReference type="InterPro" id="IPR025691">
    <property type="entry name" value="GspL_pp_dom"/>
</dbReference>
<dbReference type="GO" id="GO:0015627">
    <property type="term" value="C:type II protein secretion system complex"/>
    <property type="evidence" value="ECO:0007669"/>
    <property type="project" value="InterPro"/>
</dbReference>
<sequence>MKNWLYLTPEGLAAPSADWPCCRWSETGQRQPVPLSHATQVLKGQPVDLLLPMELCSWLRSEPWPSRRAPDAQTLAFAIEEQLSEALERLHLSIGPRDARGCYPVMVIDRERLTAVLALLVEAAIEVRSVCIDADVMPRDQAIGVWWFGRWLLGGALPARLTLTDDGLALLRPHLPADIQWRDERQEEAEIDQWLMQGHGQAINLLQGEFAQRRIRIPWRFGGSVIWLLALLSWGASETRIRFLDNESHQLYSRSEQQFKALYPEQTRIVDLAAQLHALQSQGAPAQGGRIAGLVNLVEQVIGASNVEVRRIEFREGDGWRIQLSANSFAELELLRERGRQQGFAVRLDSSSKDGNRVQASLTVEQET</sequence>
<evidence type="ECO:0000256" key="6">
    <source>
        <dbReference type="ARBA" id="ARBA00022692"/>
    </source>
</evidence>
<keyword evidence="7 10" id="KW-0653">Protein transport</keyword>